<evidence type="ECO:0000313" key="2">
    <source>
        <dbReference type="Proteomes" id="UP000006038"/>
    </source>
</evidence>
<dbReference type="HOGENOM" id="CLU_2444367_0_0_1"/>
<proteinExistence type="predicted"/>
<keyword evidence="2" id="KW-1185">Reference proteome</keyword>
<dbReference type="Proteomes" id="UP000006038">
    <property type="component" value="Chromosome 11"/>
</dbReference>
<evidence type="ECO:0000313" key="1">
    <source>
        <dbReference type="EnsemblPlants" id="OB11G23480.1"/>
    </source>
</evidence>
<dbReference type="AlphaFoldDB" id="J3N962"/>
<dbReference type="Gramene" id="OB11G23480.1">
    <property type="protein sequence ID" value="OB11G23480.1"/>
    <property type="gene ID" value="OB11G23480"/>
</dbReference>
<name>J3N962_ORYBR</name>
<reference evidence="1" key="2">
    <citation type="submission" date="2013-04" db="UniProtKB">
        <authorList>
            <consortium name="EnsemblPlants"/>
        </authorList>
    </citation>
    <scope>IDENTIFICATION</scope>
</reference>
<accession>J3N962</accession>
<reference evidence="1" key="1">
    <citation type="journal article" date="2013" name="Nat. Commun.">
        <title>Whole-genome sequencing of Oryza brachyantha reveals mechanisms underlying Oryza genome evolution.</title>
        <authorList>
            <person name="Chen J."/>
            <person name="Huang Q."/>
            <person name="Gao D."/>
            <person name="Wang J."/>
            <person name="Lang Y."/>
            <person name="Liu T."/>
            <person name="Li B."/>
            <person name="Bai Z."/>
            <person name="Luis Goicoechea J."/>
            <person name="Liang C."/>
            <person name="Chen C."/>
            <person name="Zhang W."/>
            <person name="Sun S."/>
            <person name="Liao Y."/>
            <person name="Zhang X."/>
            <person name="Yang L."/>
            <person name="Song C."/>
            <person name="Wang M."/>
            <person name="Shi J."/>
            <person name="Liu G."/>
            <person name="Liu J."/>
            <person name="Zhou H."/>
            <person name="Zhou W."/>
            <person name="Yu Q."/>
            <person name="An N."/>
            <person name="Chen Y."/>
            <person name="Cai Q."/>
            <person name="Wang B."/>
            <person name="Liu B."/>
            <person name="Min J."/>
            <person name="Huang Y."/>
            <person name="Wu H."/>
            <person name="Li Z."/>
            <person name="Zhang Y."/>
            <person name="Yin Y."/>
            <person name="Song W."/>
            <person name="Jiang J."/>
            <person name="Jackson S.A."/>
            <person name="Wing R.A."/>
            <person name="Wang J."/>
            <person name="Chen M."/>
        </authorList>
    </citation>
    <scope>NUCLEOTIDE SEQUENCE [LARGE SCALE GENOMIC DNA]</scope>
    <source>
        <strain evidence="1">cv. IRGC 101232</strain>
    </source>
</reference>
<protein>
    <submittedName>
        <fullName evidence="1">Uncharacterized protein</fullName>
    </submittedName>
</protein>
<sequence>MPPYRPGSEKTQVLLLKEIGRKLCKEEGAPLQAISLKVQSPPQPMVVAQRKVVKRQGFFVKFFVIAAIKVNLRHLVLVGLMPSLIFCRRI</sequence>
<organism evidence="1">
    <name type="scientific">Oryza brachyantha</name>
    <name type="common">malo sina</name>
    <dbReference type="NCBI Taxonomy" id="4533"/>
    <lineage>
        <taxon>Eukaryota</taxon>
        <taxon>Viridiplantae</taxon>
        <taxon>Streptophyta</taxon>
        <taxon>Embryophyta</taxon>
        <taxon>Tracheophyta</taxon>
        <taxon>Spermatophyta</taxon>
        <taxon>Magnoliopsida</taxon>
        <taxon>Liliopsida</taxon>
        <taxon>Poales</taxon>
        <taxon>Poaceae</taxon>
        <taxon>BOP clade</taxon>
        <taxon>Oryzoideae</taxon>
        <taxon>Oryzeae</taxon>
        <taxon>Oryzinae</taxon>
        <taxon>Oryza</taxon>
    </lineage>
</organism>
<dbReference type="EnsemblPlants" id="OB11G23480.1">
    <property type="protein sequence ID" value="OB11G23480.1"/>
    <property type="gene ID" value="OB11G23480"/>
</dbReference>